<evidence type="ECO:0000313" key="4">
    <source>
        <dbReference type="WBParaSite" id="TCLT_0000954901-mRNA-1"/>
    </source>
</evidence>
<accession>A0A0N5D8V6</accession>
<feature type="transmembrane region" description="Helical" evidence="1">
    <location>
        <begin position="126"/>
        <end position="148"/>
    </location>
</feature>
<keyword evidence="3" id="KW-1185">Reference proteome</keyword>
<dbReference type="WBParaSite" id="TCLT_0000954901-mRNA-1">
    <property type="protein sequence ID" value="TCLT_0000954901-mRNA-1"/>
    <property type="gene ID" value="TCLT_0000954901"/>
</dbReference>
<keyword evidence="1" id="KW-0812">Transmembrane</keyword>
<evidence type="ECO:0000256" key="1">
    <source>
        <dbReference type="SAM" id="Phobius"/>
    </source>
</evidence>
<organism evidence="4">
    <name type="scientific">Thelazia callipaeda</name>
    <name type="common">Oriental eyeworm</name>
    <name type="synonym">Parasitic nematode</name>
    <dbReference type="NCBI Taxonomy" id="103827"/>
    <lineage>
        <taxon>Eukaryota</taxon>
        <taxon>Metazoa</taxon>
        <taxon>Ecdysozoa</taxon>
        <taxon>Nematoda</taxon>
        <taxon>Chromadorea</taxon>
        <taxon>Rhabditida</taxon>
        <taxon>Spirurina</taxon>
        <taxon>Spiruromorpha</taxon>
        <taxon>Thelazioidea</taxon>
        <taxon>Thelaziidae</taxon>
        <taxon>Thelazia</taxon>
    </lineage>
</organism>
<proteinExistence type="predicted"/>
<gene>
    <name evidence="2" type="ORF">TCLT_LOCUS9538</name>
</gene>
<evidence type="ECO:0000313" key="3">
    <source>
        <dbReference type="Proteomes" id="UP000276776"/>
    </source>
</evidence>
<evidence type="ECO:0000313" key="2">
    <source>
        <dbReference type="EMBL" id="VDN07174.1"/>
    </source>
</evidence>
<keyword evidence="1" id="KW-0472">Membrane</keyword>
<sequence>MYYQSCFRIFLTVRYSDSVAVNSFNGLQVGSNQLNSISNGVPAVGIMNAPLGARPATIISAPVPHNLVPPSQGVQPVPVINSVPATLGNLPTGVRSNSFQGNIGGVGSFRNNAGVSLLPSNVPTNINANIAVLSLSVLINLTFLICMIF</sequence>
<dbReference type="Proteomes" id="UP000276776">
    <property type="component" value="Unassembled WGS sequence"/>
</dbReference>
<protein>
    <submittedName>
        <fullName evidence="2 4">Uncharacterized protein</fullName>
    </submittedName>
</protein>
<reference evidence="2 3" key="2">
    <citation type="submission" date="2018-11" db="EMBL/GenBank/DDBJ databases">
        <authorList>
            <consortium name="Pathogen Informatics"/>
        </authorList>
    </citation>
    <scope>NUCLEOTIDE SEQUENCE [LARGE SCALE GENOMIC DNA]</scope>
</reference>
<dbReference type="AlphaFoldDB" id="A0A0N5D8V6"/>
<dbReference type="EMBL" id="UYYF01004820">
    <property type="protein sequence ID" value="VDN07174.1"/>
    <property type="molecule type" value="Genomic_DNA"/>
</dbReference>
<keyword evidence="1" id="KW-1133">Transmembrane helix</keyword>
<name>A0A0N5D8V6_THECL</name>
<dbReference type="OrthoDB" id="5853285at2759"/>
<reference evidence="4" key="1">
    <citation type="submission" date="2017-02" db="UniProtKB">
        <authorList>
            <consortium name="WormBaseParasite"/>
        </authorList>
    </citation>
    <scope>IDENTIFICATION</scope>
</reference>